<dbReference type="PROSITE" id="PS51049">
    <property type="entry name" value="KASH"/>
    <property type="match status" value="1"/>
</dbReference>
<evidence type="ECO:0000313" key="11">
    <source>
        <dbReference type="EMBL" id="CAH0106021.1"/>
    </source>
</evidence>
<dbReference type="PANTHER" id="PTHR47535:SF10">
    <property type="entry name" value="MUSCLE-SPECIFIC PROTEIN 300 KDA"/>
    <property type="match status" value="1"/>
</dbReference>
<feature type="topological domain" description="Perinuclear space" evidence="8">
    <location>
        <begin position="78"/>
        <end position="104"/>
    </location>
</feature>
<sequence>MDERAFTSTIHSNFAVATASALTPEREESSGNAAAAAAVDTSVLQRGYRFFGRVIRTALPIQAVMLLVLGVASLVPSNNSCMDANTFVDSLEFVLGYPDGAPPT</sequence>
<evidence type="ECO:0000256" key="1">
    <source>
        <dbReference type="ARBA" id="ARBA00004126"/>
    </source>
</evidence>
<dbReference type="InterPro" id="IPR012315">
    <property type="entry name" value="KASH"/>
</dbReference>
<accession>A0A8J2RU76</accession>
<reference evidence="11" key="1">
    <citation type="submission" date="2021-11" db="EMBL/GenBank/DDBJ databases">
        <authorList>
            <person name="Schell T."/>
        </authorList>
    </citation>
    <scope>NUCLEOTIDE SEQUENCE</scope>
    <source>
        <strain evidence="11">M5</strain>
    </source>
</reference>
<keyword evidence="5 9" id="KW-1133">Transmembrane helix</keyword>
<gene>
    <name evidence="11" type="ORF">DGAL_LOCUS9169</name>
</gene>
<dbReference type="Pfam" id="PF10541">
    <property type="entry name" value="KASH"/>
    <property type="match status" value="1"/>
</dbReference>
<dbReference type="AlphaFoldDB" id="A0A8J2RU76"/>
<evidence type="ECO:0000256" key="3">
    <source>
        <dbReference type="ARBA" id="ARBA00022692"/>
    </source>
</evidence>
<evidence type="ECO:0000259" key="10">
    <source>
        <dbReference type="PROSITE" id="PS51049"/>
    </source>
</evidence>
<dbReference type="SMART" id="SM01249">
    <property type="entry name" value="KASH"/>
    <property type="match status" value="1"/>
</dbReference>
<comment type="caution">
    <text evidence="11">The sequence shown here is derived from an EMBL/GenBank/DDBJ whole genome shotgun (WGS) entry which is preliminary data.</text>
</comment>
<comment type="similarity">
    <text evidence="2">Belongs to the nesprin family.</text>
</comment>
<dbReference type="GO" id="GO:0007097">
    <property type="term" value="P:nuclear migration"/>
    <property type="evidence" value="ECO:0007669"/>
    <property type="project" value="TreeGrafter"/>
</dbReference>
<dbReference type="GO" id="GO:0034993">
    <property type="term" value="C:meiotic nuclear membrane microtubule tethering complex"/>
    <property type="evidence" value="ECO:0007669"/>
    <property type="project" value="TreeGrafter"/>
</dbReference>
<dbReference type="EMBL" id="CAKKLH010000212">
    <property type="protein sequence ID" value="CAH0106021.1"/>
    <property type="molecule type" value="Genomic_DNA"/>
</dbReference>
<dbReference type="GO" id="GO:0051015">
    <property type="term" value="F:actin filament binding"/>
    <property type="evidence" value="ECO:0007669"/>
    <property type="project" value="TreeGrafter"/>
</dbReference>
<dbReference type="Proteomes" id="UP000789390">
    <property type="component" value="Unassembled WGS sequence"/>
</dbReference>
<feature type="topological domain" description="Cytoplasmic" evidence="8">
    <location>
        <begin position="1"/>
        <end position="56"/>
    </location>
</feature>
<protein>
    <recommendedName>
        <fullName evidence="10">KASH domain-containing protein</fullName>
    </recommendedName>
</protein>
<dbReference type="InterPro" id="IPR052403">
    <property type="entry name" value="LINC-complex_assoc"/>
</dbReference>
<dbReference type="OrthoDB" id="6373308at2759"/>
<evidence type="ECO:0000256" key="2">
    <source>
        <dbReference type="ARBA" id="ARBA00008619"/>
    </source>
</evidence>
<evidence type="ECO:0000256" key="4">
    <source>
        <dbReference type="ARBA" id="ARBA00022737"/>
    </source>
</evidence>
<proteinExistence type="inferred from homology"/>
<name>A0A8J2RU76_9CRUS</name>
<evidence type="ECO:0000313" key="12">
    <source>
        <dbReference type="Proteomes" id="UP000789390"/>
    </source>
</evidence>
<evidence type="ECO:0000256" key="5">
    <source>
        <dbReference type="ARBA" id="ARBA00022989"/>
    </source>
</evidence>
<dbReference type="GO" id="GO:0005640">
    <property type="term" value="C:nuclear outer membrane"/>
    <property type="evidence" value="ECO:0007669"/>
    <property type="project" value="TreeGrafter"/>
</dbReference>
<keyword evidence="7" id="KW-0539">Nucleus</keyword>
<keyword evidence="3 8" id="KW-0812">Transmembrane</keyword>
<evidence type="ECO:0000256" key="8">
    <source>
        <dbReference type="PROSITE-ProRule" id="PRU00385"/>
    </source>
</evidence>
<dbReference type="GO" id="GO:0005737">
    <property type="term" value="C:cytoplasm"/>
    <property type="evidence" value="ECO:0007669"/>
    <property type="project" value="TreeGrafter"/>
</dbReference>
<organism evidence="11 12">
    <name type="scientific">Daphnia galeata</name>
    <dbReference type="NCBI Taxonomy" id="27404"/>
    <lineage>
        <taxon>Eukaryota</taxon>
        <taxon>Metazoa</taxon>
        <taxon>Ecdysozoa</taxon>
        <taxon>Arthropoda</taxon>
        <taxon>Crustacea</taxon>
        <taxon>Branchiopoda</taxon>
        <taxon>Diplostraca</taxon>
        <taxon>Cladocera</taxon>
        <taxon>Anomopoda</taxon>
        <taxon>Daphniidae</taxon>
        <taxon>Daphnia</taxon>
    </lineage>
</organism>
<feature type="domain" description="KASH" evidence="10">
    <location>
        <begin position="48"/>
        <end position="104"/>
    </location>
</feature>
<comment type="subcellular location">
    <subcellularLocation>
        <location evidence="1">Nucleus membrane</location>
    </subcellularLocation>
</comment>
<feature type="transmembrane region" description="Helical" evidence="9">
    <location>
        <begin position="54"/>
        <end position="75"/>
    </location>
</feature>
<keyword evidence="6 8" id="KW-0472">Membrane</keyword>
<keyword evidence="4" id="KW-0677">Repeat</keyword>
<evidence type="ECO:0000256" key="6">
    <source>
        <dbReference type="ARBA" id="ARBA00023136"/>
    </source>
</evidence>
<dbReference type="PANTHER" id="PTHR47535">
    <property type="entry name" value="MUSCLE-SPECIFIC PROTEIN 300 KDA, ISOFORM G"/>
    <property type="match status" value="1"/>
</dbReference>
<keyword evidence="12" id="KW-1185">Reference proteome</keyword>
<evidence type="ECO:0000256" key="7">
    <source>
        <dbReference type="ARBA" id="ARBA00023242"/>
    </source>
</evidence>
<evidence type="ECO:0000256" key="9">
    <source>
        <dbReference type="SAM" id="Phobius"/>
    </source>
</evidence>